<evidence type="ECO:0000313" key="1">
    <source>
        <dbReference type="EMBL" id="PSR52382.1"/>
    </source>
</evidence>
<dbReference type="AlphaFoldDB" id="A0A2T2YA40"/>
<accession>A0A2T2YA40</accession>
<dbReference type="EMBL" id="PYFT01000001">
    <property type="protein sequence ID" value="PSR52382.1"/>
    <property type="molecule type" value="Genomic_DNA"/>
</dbReference>
<reference evidence="1 2" key="1">
    <citation type="submission" date="2018-03" db="EMBL/GenBank/DDBJ databases">
        <title>Adhaeribacter sp. HMF7605 Genome sequencing and assembly.</title>
        <authorList>
            <person name="Kang H."/>
            <person name="Kang J."/>
            <person name="Cha I."/>
            <person name="Kim H."/>
            <person name="Joh K."/>
        </authorList>
    </citation>
    <scope>NUCLEOTIDE SEQUENCE [LARGE SCALE GENOMIC DNA]</scope>
    <source>
        <strain evidence="1 2">HMF7605</strain>
    </source>
</reference>
<organism evidence="1 2">
    <name type="scientific">Adhaeribacter arboris</name>
    <dbReference type="NCBI Taxonomy" id="2072846"/>
    <lineage>
        <taxon>Bacteria</taxon>
        <taxon>Pseudomonadati</taxon>
        <taxon>Bacteroidota</taxon>
        <taxon>Cytophagia</taxon>
        <taxon>Cytophagales</taxon>
        <taxon>Hymenobacteraceae</taxon>
        <taxon>Adhaeribacter</taxon>
    </lineage>
</organism>
<proteinExistence type="predicted"/>
<name>A0A2T2YA40_9BACT</name>
<keyword evidence="2" id="KW-1185">Reference proteome</keyword>
<comment type="caution">
    <text evidence="1">The sequence shown here is derived from an EMBL/GenBank/DDBJ whole genome shotgun (WGS) entry which is preliminary data.</text>
</comment>
<dbReference type="Proteomes" id="UP000240357">
    <property type="component" value="Unassembled WGS sequence"/>
</dbReference>
<sequence length="77" mass="8723">MRTLIRKIPLLSQQFAGYHNSGSRILGSIFLTVIQIWELPFLGFKPLANKAKPKVRFGSFLKPCHFSIVGQCYLAKT</sequence>
<gene>
    <name evidence="1" type="ORF">AHMF7605_02000</name>
</gene>
<evidence type="ECO:0000313" key="2">
    <source>
        <dbReference type="Proteomes" id="UP000240357"/>
    </source>
</evidence>
<protein>
    <submittedName>
        <fullName evidence="1">Uncharacterized protein</fullName>
    </submittedName>
</protein>